<dbReference type="GO" id="GO:0001514">
    <property type="term" value="P:selenocysteine incorporation"/>
    <property type="evidence" value="ECO:0007669"/>
    <property type="project" value="InterPro"/>
</dbReference>
<dbReference type="PRINTS" id="PR00315">
    <property type="entry name" value="ELONGATNFCT"/>
</dbReference>
<dbReference type="Gene3D" id="3.40.50.300">
    <property type="entry name" value="P-loop containing nucleotide triphosphate hydrolases"/>
    <property type="match status" value="1"/>
</dbReference>
<evidence type="ECO:0000256" key="5">
    <source>
        <dbReference type="ARBA" id="ARBA00023134"/>
    </source>
</evidence>
<evidence type="ECO:0000256" key="3">
    <source>
        <dbReference type="ARBA" id="ARBA00022741"/>
    </source>
</evidence>
<keyword evidence="2" id="KW-0963">Cytoplasm</keyword>
<evidence type="ECO:0000256" key="1">
    <source>
        <dbReference type="ARBA" id="ARBA00004496"/>
    </source>
</evidence>
<dbReference type="Pfam" id="PF09106">
    <property type="entry name" value="WHD_2nd_SelB"/>
    <property type="match status" value="1"/>
</dbReference>
<keyword evidence="4" id="KW-0648">Protein biosynthesis</keyword>
<dbReference type="InterPro" id="IPR015191">
    <property type="entry name" value="SelB_WHD4"/>
</dbReference>
<feature type="domain" description="Tr-type G" evidence="6">
    <location>
        <begin position="1"/>
        <end position="175"/>
    </location>
</feature>
<dbReference type="Gene3D" id="2.40.30.10">
    <property type="entry name" value="Translation factors"/>
    <property type="match status" value="1"/>
</dbReference>
<dbReference type="Pfam" id="PF09107">
    <property type="entry name" value="WHD_3rd_SelB"/>
    <property type="match status" value="1"/>
</dbReference>
<dbReference type="EMBL" id="FUZI01000011">
    <property type="protein sequence ID" value="SKC34041.1"/>
    <property type="molecule type" value="Genomic_DNA"/>
</dbReference>
<name>A0A1T5I4S8_9GAMM</name>
<dbReference type="InterPro" id="IPR036388">
    <property type="entry name" value="WH-like_DNA-bd_sf"/>
</dbReference>
<evidence type="ECO:0000256" key="4">
    <source>
        <dbReference type="ARBA" id="ARBA00022917"/>
    </source>
</evidence>
<dbReference type="InterPro" id="IPR004535">
    <property type="entry name" value="Transl_elong_SelB"/>
</dbReference>
<dbReference type="Pfam" id="PF21214">
    <property type="entry name" value="WHD_2nd_SelB_bact"/>
    <property type="match status" value="1"/>
</dbReference>
<dbReference type="SUPFAM" id="SSF50447">
    <property type="entry name" value="Translation proteins"/>
    <property type="match status" value="1"/>
</dbReference>
<dbReference type="GO" id="GO:0003723">
    <property type="term" value="F:RNA binding"/>
    <property type="evidence" value="ECO:0007669"/>
    <property type="project" value="InterPro"/>
</dbReference>
<reference evidence="7 8" key="1">
    <citation type="submission" date="2017-02" db="EMBL/GenBank/DDBJ databases">
        <authorList>
            <person name="Peterson S.W."/>
        </authorList>
    </citation>
    <scope>NUCLEOTIDE SEQUENCE [LARGE SCALE GENOMIC DNA]</scope>
    <source>
        <strain evidence="8">type strain: NCCB 100098</strain>
    </source>
</reference>
<comment type="subcellular location">
    <subcellularLocation>
        <location evidence="1">Cytoplasm</location>
    </subcellularLocation>
</comment>
<dbReference type="PROSITE" id="PS51722">
    <property type="entry name" value="G_TR_2"/>
    <property type="match status" value="1"/>
</dbReference>
<dbReference type="SUPFAM" id="SSF52540">
    <property type="entry name" value="P-loop containing nucleoside triphosphate hydrolases"/>
    <property type="match status" value="1"/>
</dbReference>
<proteinExistence type="predicted"/>
<gene>
    <name evidence="7" type="primary">selB_2</name>
    <name evidence="7" type="ORF">CZ809_03648</name>
</gene>
<dbReference type="Gene3D" id="1.10.10.10">
    <property type="entry name" value="Winged helix-like DNA-binding domain superfamily/Winged helix DNA-binding domain"/>
    <property type="match status" value="2"/>
</dbReference>
<dbReference type="InterPro" id="IPR050055">
    <property type="entry name" value="EF-Tu_GTPase"/>
</dbReference>
<evidence type="ECO:0000313" key="7">
    <source>
        <dbReference type="EMBL" id="SKC34041.1"/>
    </source>
</evidence>
<evidence type="ECO:0000256" key="2">
    <source>
        <dbReference type="ARBA" id="ARBA00022490"/>
    </source>
</evidence>
<dbReference type="InterPro" id="IPR015190">
    <property type="entry name" value="Elong_fac_SelB-wing-hlx_typ-2"/>
</dbReference>
<dbReference type="InterPro" id="IPR048931">
    <property type="entry name" value="WHD_2nd_SelB_bact"/>
</dbReference>
<evidence type="ECO:0000259" key="6">
    <source>
        <dbReference type="PROSITE" id="PS51722"/>
    </source>
</evidence>
<dbReference type="InterPro" id="IPR036390">
    <property type="entry name" value="WH_DNA-bd_sf"/>
</dbReference>
<keyword evidence="5" id="KW-0342">GTP-binding</keyword>
<dbReference type="Proteomes" id="UP000189966">
    <property type="component" value="Unassembled WGS sequence"/>
</dbReference>
<dbReference type="InterPro" id="IPR009001">
    <property type="entry name" value="Transl_elong_EF1A/Init_IF2_C"/>
</dbReference>
<dbReference type="OrthoDB" id="9803139at2"/>
<dbReference type="NCBIfam" id="TIGR00475">
    <property type="entry name" value="selB"/>
    <property type="match status" value="1"/>
</dbReference>
<dbReference type="RefSeq" id="WP_080158956.1">
    <property type="nucleotide sequence ID" value="NZ_FUZI01000011.1"/>
</dbReference>
<dbReference type="GO" id="GO:0005525">
    <property type="term" value="F:GTP binding"/>
    <property type="evidence" value="ECO:0007669"/>
    <property type="project" value="UniProtKB-KW"/>
</dbReference>
<dbReference type="Pfam" id="PF00009">
    <property type="entry name" value="GTP_EFTU"/>
    <property type="match status" value="1"/>
</dbReference>
<dbReference type="InterPro" id="IPR009000">
    <property type="entry name" value="Transl_B-barrel_sf"/>
</dbReference>
<protein>
    <submittedName>
        <fullName evidence="7">Selenocysteine-specific elongation factor</fullName>
    </submittedName>
</protein>
<dbReference type="PANTHER" id="PTHR43721:SF22">
    <property type="entry name" value="ELONGATION FACTOR TU, MITOCHONDRIAL"/>
    <property type="match status" value="1"/>
</dbReference>
<dbReference type="AlphaFoldDB" id="A0A1T5I4S8"/>
<dbReference type="InterPro" id="IPR057335">
    <property type="entry name" value="Beta-barrel_SelB"/>
</dbReference>
<keyword evidence="7" id="KW-0251">Elongation factor</keyword>
<dbReference type="GO" id="GO:0003924">
    <property type="term" value="F:GTPase activity"/>
    <property type="evidence" value="ECO:0007669"/>
    <property type="project" value="InterPro"/>
</dbReference>
<keyword evidence="3" id="KW-0547">Nucleotide-binding</keyword>
<sequence>MIIATAGHVDHGKTKLLHALTGINADRLPEEQQRGLTIDLGYAFMPYHSTKSNHQQRLGFIDVPGHEKFLSNMLAGVGTAHHAMLIVAGDEGMMPQSYEHLTILRLLAMDSLTVVITKSDLTSLEQQQQLEATLHQLLLQYGFTQSTIFHCSAHTNDGINELKQHLIDLADNEQQYDNTLNFKLAIDRAFHVKGSGLVVTGTALNGHINVGDSLCLVSHNQLKKGHSQPQIVRIKSIHAQGQATESATANQRVALNISGDIDKANLNRGDWLLQVAPKQIIKRITVKLTANHLIKHWQNSQIFHAATHTTGHIALLEDKQLAPNDSAVAEITFDTPLCLTEQDRLLLRDPAQKINLGSAVVIDLLPPNRGKRAPQRLEYLNQRAALHSLPDIIAFKLQHAPQSQQQLLEQHQCQISVLNQLVTADSSIKQYGDYLCFDSYQQALQQHIIATLEQYHQQAQDTLGIGKDRLYRMTALNQPQVIFNAIINQLLNQQLLANTRGWLHLAAHQLQLTPSELQCWHQIEQLMATHPQPWWVRDLAFEMGENEDNLRKLSYKLAQLSYIAAIVKDRYVSHQYLVQMATAVRQHTTQHQKLETAEFRDISQLGRKVAIQLLEYFDKIGFTKRKFNYRELKDQDLLQE</sequence>
<dbReference type="Pfam" id="PF25461">
    <property type="entry name" value="Beta-barrel_SelB"/>
    <property type="match status" value="1"/>
</dbReference>
<dbReference type="SUPFAM" id="SSF46785">
    <property type="entry name" value="Winged helix' DNA-binding domain"/>
    <property type="match status" value="2"/>
</dbReference>
<dbReference type="SUPFAM" id="SSF50465">
    <property type="entry name" value="EF-Tu/eEF-1alpha/eIF2-gamma C-terminal domain"/>
    <property type="match status" value="1"/>
</dbReference>
<evidence type="ECO:0000313" key="8">
    <source>
        <dbReference type="Proteomes" id="UP000189966"/>
    </source>
</evidence>
<dbReference type="InterPro" id="IPR000795">
    <property type="entry name" value="T_Tr_GTP-bd_dom"/>
</dbReference>
<dbReference type="PANTHER" id="PTHR43721">
    <property type="entry name" value="ELONGATION FACTOR TU-RELATED"/>
    <property type="match status" value="1"/>
</dbReference>
<dbReference type="GO" id="GO:0003746">
    <property type="term" value="F:translation elongation factor activity"/>
    <property type="evidence" value="ECO:0007669"/>
    <property type="project" value="UniProtKB-KW"/>
</dbReference>
<dbReference type="CDD" id="cd04171">
    <property type="entry name" value="SelB"/>
    <property type="match status" value="1"/>
</dbReference>
<dbReference type="InterPro" id="IPR027417">
    <property type="entry name" value="P-loop_NTPase"/>
</dbReference>
<organism evidence="7 8">
    <name type="scientific">Photobacterium piscicola</name>
    <dbReference type="NCBI Taxonomy" id="1378299"/>
    <lineage>
        <taxon>Bacteria</taxon>
        <taxon>Pseudomonadati</taxon>
        <taxon>Pseudomonadota</taxon>
        <taxon>Gammaproteobacteria</taxon>
        <taxon>Vibrionales</taxon>
        <taxon>Vibrionaceae</taxon>
        <taxon>Photobacterium</taxon>
    </lineage>
</organism>
<accession>A0A1T5I4S8</accession>
<dbReference type="GO" id="GO:0005737">
    <property type="term" value="C:cytoplasm"/>
    <property type="evidence" value="ECO:0007669"/>
    <property type="project" value="UniProtKB-SubCell"/>
</dbReference>